<reference evidence="1" key="1">
    <citation type="submission" date="2014-09" db="EMBL/GenBank/DDBJ databases">
        <authorList>
            <person name="Magalhaes I.L.F."/>
            <person name="Oliveira U."/>
            <person name="Santos F.R."/>
            <person name="Vidigal T.H.D.A."/>
            <person name="Brescovit A.D."/>
            <person name="Santos A.J."/>
        </authorList>
    </citation>
    <scope>NUCLEOTIDE SEQUENCE</scope>
    <source>
        <tissue evidence="1">Shoot tissue taken approximately 20 cm above the soil surface</tissue>
    </source>
</reference>
<dbReference type="AlphaFoldDB" id="A0A0A8Z9H2"/>
<accession>A0A0A8Z9H2</accession>
<organism evidence="1">
    <name type="scientific">Arundo donax</name>
    <name type="common">Giant reed</name>
    <name type="synonym">Donax arundinaceus</name>
    <dbReference type="NCBI Taxonomy" id="35708"/>
    <lineage>
        <taxon>Eukaryota</taxon>
        <taxon>Viridiplantae</taxon>
        <taxon>Streptophyta</taxon>
        <taxon>Embryophyta</taxon>
        <taxon>Tracheophyta</taxon>
        <taxon>Spermatophyta</taxon>
        <taxon>Magnoliopsida</taxon>
        <taxon>Liliopsida</taxon>
        <taxon>Poales</taxon>
        <taxon>Poaceae</taxon>
        <taxon>PACMAD clade</taxon>
        <taxon>Arundinoideae</taxon>
        <taxon>Arundineae</taxon>
        <taxon>Arundo</taxon>
    </lineage>
</organism>
<proteinExistence type="predicted"/>
<sequence length="58" mass="6364">MSTVRGPTKSFDSLLASFFLLRTLRMQHTKNKSTQTAAIDPAIIPTSGPVPRLCFLSL</sequence>
<dbReference type="EMBL" id="GBRH01266393">
    <property type="protein sequence ID" value="JAD31502.1"/>
    <property type="molecule type" value="Transcribed_RNA"/>
</dbReference>
<protein>
    <submittedName>
        <fullName evidence="1">Uncharacterized protein</fullName>
    </submittedName>
</protein>
<name>A0A0A8Z9H2_ARUDO</name>
<reference evidence="1" key="2">
    <citation type="journal article" date="2015" name="Data Brief">
        <title>Shoot transcriptome of the giant reed, Arundo donax.</title>
        <authorList>
            <person name="Barrero R.A."/>
            <person name="Guerrero F.D."/>
            <person name="Moolhuijzen P."/>
            <person name="Goolsby J.A."/>
            <person name="Tidwell J."/>
            <person name="Bellgard S.E."/>
            <person name="Bellgard M.I."/>
        </authorList>
    </citation>
    <scope>NUCLEOTIDE SEQUENCE</scope>
    <source>
        <tissue evidence="1">Shoot tissue taken approximately 20 cm above the soil surface</tissue>
    </source>
</reference>
<evidence type="ECO:0000313" key="1">
    <source>
        <dbReference type="EMBL" id="JAD31502.1"/>
    </source>
</evidence>